<keyword evidence="2" id="KW-0732">Signal</keyword>
<feature type="chain" id="PRO_5042813717" description="Secreted protein" evidence="2">
    <location>
        <begin position="27"/>
        <end position="77"/>
    </location>
</feature>
<dbReference type="Proteomes" id="UP001321473">
    <property type="component" value="Unassembled WGS sequence"/>
</dbReference>
<dbReference type="EMBL" id="JARKHS020013525">
    <property type="protein sequence ID" value="KAK8775942.1"/>
    <property type="molecule type" value="Genomic_DNA"/>
</dbReference>
<dbReference type="AlphaFoldDB" id="A0AAQ4EMB0"/>
<evidence type="ECO:0000256" key="1">
    <source>
        <dbReference type="SAM" id="MobiDB-lite"/>
    </source>
</evidence>
<comment type="caution">
    <text evidence="3">The sequence shown here is derived from an EMBL/GenBank/DDBJ whole genome shotgun (WGS) entry which is preliminary data.</text>
</comment>
<reference evidence="3 4" key="1">
    <citation type="journal article" date="2023" name="Arcadia Sci">
        <title>De novo assembly of a long-read Amblyomma americanum tick genome.</title>
        <authorList>
            <person name="Chou S."/>
            <person name="Poskanzer K.E."/>
            <person name="Rollins M."/>
            <person name="Thuy-Boun P.S."/>
        </authorList>
    </citation>
    <scope>NUCLEOTIDE SEQUENCE [LARGE SCALE GENOMIC DNA]</scope>
    <source>
        <strain evidence="3">F_SG_1</strain>
        <tissue evidence="3">Salivary glands</tissue>
    </source>
</reference>
<gene>
    <name evidence="3" type="ORF">V5799_030712</name>
</gene>
<keyword evidence="4" id="KW-1185">Reference proteome</keyword>
<accession>A0AAQ4EMB0</accession>
<proteinExistence type="predicted"/>
<feature type="region of interest" description="Disordered" evidence="1">
    <location>
        <begin position="30"/>
        <end position="77"/>
    </location>
</feature>
<evidence type="ECO:0000313" key="3">
    <source>
        <dbReference type="EMBL" id="KAK8775942.1"/>
    </source>
</evidence>
<evidence type="ECO:0000313" key="4">
    <source>
        <dbReference type="Proteomes" id="UP001321473"/>
    </source>
</evidence>
<name>A0AAQ4EMB0_AMBAM</name>
<sequence length="77" mass="8766">MPPLMTLARCHVAQVAFCCFLPSTSVLQCRGRSASPPGEEKSPSVQFRLEPPCQPQQRRKRDHTLWGWPTTMRDTRA</sequence>
<evidence type="ECO:0000256" key="2">
    <source>
        <dbReference type="SAM" id="SignalP"/>
    </source>
</evidence>
<protein>
    <recommendedName>
        <fullName evidence="5">Secreted protein</fullName>
    </recommendedName>
</protein>
<evidence type="ECO:0008006" key="5">
    <source>
        <dbReference type="Google" id="ProtNLM"/>
    </source>
</evidence>
<organism evidence="3 4">
    <name type="scientific">Amblyomma americanum</name>
    <name type="common">Lone star tick</name>
    <dbReference type="NCBI Taxonomy" id="6943"/>
    <lineage>
        <taxon>Eukaryota</taxon>
        <taxon>Metazoa</taxon>
        <taxon>Ecdysozoa</taxon>
        <taxon>Arthropoda</taxon>
        <taxon>Chelicerata</taxon>
        <taxon>Arachnida</taxon>
        <taxon>Acari</taxon>
        <taxon>Parasitiformes</taxon>
        <taxon>Ixodida</taxon>
        <taxon>Ixodoidea</taxon>
        <taxon>Ixodidae</taxon>
        <taxon>Amblyomminae</taxon>
        <taxon>Amblyomma</taxon>
    </lineage>
</organism>
<feature type="signal peptide" evidence="2">
    <location>
        <begin position="1"/>
        <end position="26"/>
    </location>
</feature>